<dbReference type="PANTHER" id="PTHR35008">
    <property type="entry name" value="BLL4482 PROTEIN-RELATED"/>
    <property type="match status" value="1"/>
</dbReference>
<keyword evidence="3 4" id="KW-0408">Iron</keyword>
<feature type="signal peptide" evidence="5">
    <location>
        <begin position="1"/>
        <end position="18"/>
    </location>
</feature>
<sequence length="139" mass="14674">MKLIAAGFALLLGMGFFSPDNQTSFIPSGTAAADSGKQLYTTYCLSCHQASGKGVPSLNPPLAGSSWVTGDKQRLIRVVLNGLEGEDIDGETYNNVMPGHDFLTDQQLSEVLTYIRSSFGNKADAVTAAEVKAVRSAGK</sequence>
<evidence type="ECO:0000313" key="8">
    <source>
        <dbReference type="Proteomes" id="UP000198901"/>
    </source>
</evidence>
<proteinExistence type="predicted"/>
<evidence type="ECO:0000259" key="6">
    <source>
        <dbReference type="PROSITE" id="PS51007"/>
    </source>
</evidence>
<evidence type="ECO:0000256" key="2">
    <source>
        <dbReference type="ARBA" id="ARBA00022723"/>
    </source>
</evidence>
<dbReference type="OrthoDB" id="9811395at2"/>
<dbReference type="PROSITE" id="PS51007">
    <property type="entry name" value="CYTC"/>
    <property type="match status" value="1"/>
</dbReference>
<dbReference type="Gene3D" id="1.10.760.10">
    <property type="entry name" value="Cytochrome c-like domain"/>
    <property type="match status" value="1"/>
</dbReference>
<organism evidence="7 8">
    <name type="scientific">Siphonobacter aquaeclarae</name>
    <dbReference type="NCBI Taxonomy" id="563176"/>
    <lineage>
        <taxon>Bacteria</taxon>
        <taxon>Pseudomonadati</taxon>
        <taxon>Bacteroidota</taxon>
        <taxon>Cytophagia</taxon>
        <taxon>Cytophagales</taxon>
        <taxon>Cytophagaceae</taxon>
        <taxon>Siphonobacter</taxon>
    </lineage>
</organism>
<dbReference type="EMBL" id="FNGS01000002">
    <property type="protein sequence ID" value="SDL58827.1"/>
    <property type="molecule type" value="Genomic_DNA"/>
</dbReference>
<dbReference type="SUPFAM" id="SSF46626">
    <property type="entry name" value="Cytochrome c"/>
    <property type="match status" value="1"/>
</dbReference>
<accession>A0A1G9LAS4</accession>
<dbReference type="GO" id="GO:0009055">
    <property type="term" value="F:electron transfer activity"/>
    <property type="evidence" value="ECO:0007669"/>
    <property type="project" value="InterPro"/>
</dbReference>
<dbReference type="GO" id="GO:0046872">
    <property type="term" value="F:metal ion binding"/>
    <property type="evidence" value="ECO:0007669"/>
    <property type="project" value="UniProtKB-KW"/>
</dbReference>
<dbReference type="InterPro" id="IPR036909">
    <property type="entry name" value="Cyt_c-like_dom_sf"/>
</dbReference>
<evidence type="ECO:0000256" key="1">
    <source>
        <dbReference type="ARBA" id="ARBA00022617"/>
    </source>
</evidence>
<evidence type="ECO:0000256" key="3">
    <source>
        <dbReference type="ARBA" id="ARBA00023004"/>
    </source>
</evidence>
<protein>
    <submittedName>
        <fullName evidence="7">Cytochrome c, mono-and diheme variants</fullName>
    </submittedName>
</protein>
<dbReference type="STRING" id="563176.SAMN04488090_1334"/>
<evidence type="ECO:0000313" key="7">
    <source>
        <dbReference type="EMBL" id="SDL58827.1"/>
    </source>
</evidence>
<keyword evidence="2 4" id="KW-0479">Metal-binding</keyword>
<dbReference type="PANTHER" id="PTHR35008:SF8">
    <property type="entry name" value="ALCOHOL DEHYDROGENASE CYTOCHROME C SUBUNIT"/>
    <property type="match status" value="1"/>
</dbReference>
<dbReference type="Proteomes" id="UP000198901">
    <property type="component" value="Unassembled WGS sequence"/>
</dbReference>
<dbReference type="AlphaFoldDB" id="A0A1G9LAS4"/>
<dbReference type="Pfam" id="PF00034">
    <property type="entry name" value="Cytochrom_C"/>
    <property type="match status" value="1"/>
</dbReference>
<keyword evidence="5" id="KW-0732">Signal</keyword>
<dbReference type="GO" id="GO:0020037">
    <property type="term" value="F:heme binding"/>
    <property type="evidence" value="ECO:0007669"/>
    <property type="project" value="InterPro"/>
</dbReference>
<keyword evidence="1 4" id="KW-0349">Heme</keyword>
<evidence type="ECO:0000256" key="4">
    <source>
        <dbReference type="PROSITE-ProRule" id="PRU00433"/>
    </source>
</evidence>
<dbReference type="InterPro" id="IPR009056">
    <property type="entry name" value="Cyt_c-like_dom"/>
</dbReference>
<name>A0A1G9LAS4_9BACT</name>
<feature type="domain" description="Cytochrome c" evidence="6">
    <location>
        <begin position="31"/>
        <end position="119"/>
    </location>
</feature>
<evidence type="ECO:0000256" key="5">
    <source>
        <dbReference type="SAM" id="SignalP"/>
    </source>
</evidence>
<reference evidence="7 8" key="1">
    <citation type="submission" date="2016-10" db="EMBL/GenBank/DDBJ databases">
        <authorList>
            <person name="de Groot N.N."/>
        </authorList>
    </citation>
    <scope>NUCLEOTIDE SEQUENCE [LARGE SCALE GENOMIC DNA]</scope>
    <source>
        <strain evidence="7 8">DSM 21668</strain>
    </source>
</reference>
<gene>
    <name evidence="7" type="ORF">SAMN04488090_1334</name>
</gene>
<keyword evidence="8" id="KW-1185">Reference proteome</keyword>
<feature type="chain" id="PRO_5011586396" evidence="5">
    <location>
        <begin position="19"/>
        <end position="139"/>
    </location>
</feature>
<dbReference type="RefSeq" id="WP_093199351.1">
    <property type="nucleotide sequence ID" value="NZ_FNGS01000002.1"/>
</dbReference>
<dbReference type="InterPro" id="IPR051459">
    <property type="entry name" value="Cytochrome_c-type_DH"/>
</dbReference>